<gene>
    <name evidence="2" type="ORF">HNO88_004079</name>
</gene>
<evidence type="ECO:0000256" key="1">
    <source>
        <dbReference type="SAM" id="MobiDB-lite"/>
    </source>
</evidence>
<organism evidence="2 3">
    <name type="scientific">Novosphingobium chloroacetimidivorans</name>
    <dbReference type="NCBI Taxonomy" id="1428314"/>
    <lineage>
        <taxon>Bacteria</taxon>
        <taxon>Pseudomonadati</taxon>
        <taxon>Pseudomonadota</taxon>
        <taxon>Alphaproteobacteria</taxon>
        <taxon>Sphingomonadales</taxon>
        <taxon>Sphingomonadaceae</taxon>
        <taxon>Novosphingobium</taxon>
    </lineage>
</organism>
<dbReference type="Proteomes" id="UP000555448">
    <property type="component" value="Unassembled WGS sequence"/>
</dbReference>
<reference evidence="2 3" key="1">
    <citation type="submission" date="2020-08" db="EMBL/GenBank/DDBJ databases">
        <title>Functional genomics of gut bacteria from endangered species of beetles.</title>
        <authorList>
            <person name="Carlos-Shanley C."/>
        </authorList>
    </citation>
    <scope>NUCLEOTIDE SEQUENCE [LARGE SCALE GENOMIC DNA]</scope>
    <source>
        <strain evidence="2 3">S00245</strain>
    </source>
</reference>
<dbReference type="EMBL" id="JACHLR010000030">
    <property type="protein sequence ID" value="MBB4860734.1"/>
    <property type="molecule type" value="Genomic_DNA"/>
</dbReference>
<accession>A0A7W7NYQ1</accession>
<dbReference type="InterPro" id="IPR009057">
    <property type="entry name" value="Homeodomain-like_sf"/>
</dbReference>
<dbReference type="RefSeq" id="WP_184250046.1">
    <property type="nucleotide sequence ID" value="NZ_JACHLR010000030.1"/>
</dbReference>
<evidence type="ECO:0000313" key="2">
    <source>
        <dbReference type="EMBL" id="MBB4860734.1"/>
    </source>
</evidence>
<proteinExistence type="predicted"/>
<dbReference type="SUPFAM" id="SSF46689">
    <property type="entry name" value="Homeodomain-like"/>
    <property type="match status" value="1"/>
</dbReference>
<protein>
    <submittedName>
        <fullName evidence="2">Transposase</fullName>
    </submittedName>
</protein>
<name>A0A7W7NYQ1_9SPHN</name>
<evidence type="ECO:0000313" key="3">
    <source>
        <dbReference type="Proteomes" id="UP000555448"/>
    </source>
</evidence>
<sequence>MPVRQAAPTFEVSIAYIYKAVIRRRVTGDVGINPNRGMRSQELALEAHIRSRPGITLAQAQAWLLVEYGVELSTGAIWNAARRLGLLFKKSPASRRAGPAGRGGKAQAVQEPRSHSSILRAWSSSTRPA</sequence>
<comment type="caution">
    <text evidence="2">The sequence shown here is derived from an EMBL/GenBank/DDBJ whole genome shotgun (WGS) entry which is preliminary data.</text>
</comment>
<keyword evidence="3" id="KW-1185">Reference proteome</keyword>
<feature type="region of interest" description="Disordered" evidence="1">
    <location>
        <begin position="92"/>
        <end position="129"/>
    </location>
</feature>
<dbReference type="AlphaFoldDB" id="A0A7W7NYQ1"/>